<accession>A0ACD1AHL5</accession>
<reference evidence="1" key="1">
    <citation type="submission" date="2019-08" db="EMBL/GenBank/DDBJ databases">
        <title>Genome sequence of Clostridiales bacterium MT110.</title>
        <authorList>
            <person name="Cao J."/>
        </authorList>
    </citation>
    <scope>NUCLEOTIDE SEQUENCE</scope>
    <source>
        <strain evidence="1">MT110</strain>
    </source>
</reference>
<organism evidence="1 2">
    <name type="scientific">Anoxybacterium hadale</name>
    <dbReference type="NCBI Taxonomy" id="3408580"/>
    <lineage>
        <taxon>Bacteria</taxon>
        <taxon>Bacillati</taxon>
        <taxon>Bacillota</taxon>
        <taxon>Clostridia</taxon>
        <taxon>Peptostreptococcales</taxon>
        <taxon>Anaerovoracaceae</taxon>
        <taxon>Anoxybacterium</taxon>
    </lineage>
</organism>
<keyword evidence="2" id="KW-1185">Reference proteome</keyword>
<dbReference type="EMBL" id="CP042469">
    <property type="protein sequence ID" value="QOX65932.1"/>
    <property type="molecule type" value="Genomic_DNA"/>
</dbReference>
<evidence type="ECO:0000313" key="2">
    <source>
        <dbReference type="Proteomes" id="UP000594014"/>
    </source>
</evidence>
<protein>
    <submittedName>
        <fullName evidence="1">TraB/GumN family protein</fullName>
    </submittedName>
</protein>
<proteinExistence type="predicted"/>
<sequence length="389" mass="43059">MTSDDSHITKLNYQGKEIILLATAHVSQQSVELVKRVISEEKPDSVCIELDEGRYKNLQDPKAWENTDIVKVIKSNRVGFLLVNLALSSYQKKLAKQLGTNVGGEMIQGIKSAEEVGAKLVLADRDIQTTFLRIWRKLSFWEKSKLLTSLLFSFDEDTEISEKELHELLESDILETAITGMHKEFPSIGEVLINERDQYLASKIRTAPGKKVVAVLGGAHVPGVTKEIDIERDISSISTAPPKSKLSKAVGWIIPGAILVLIVYAFVVSFQTGLQQLSAWVLWTGLLAAGFTALSLAHPLSILTSFVAAPFTTINPVLACGWFTGLVEAWIKKPTVKDVNNIPQDIFSFKGFFRNRFLKILMVVMMANIGASIGTFVAGLDMIRNLFHM</sequence>
<gene>
    <name evidence="1" type="ORF">FRZ06_13040</name>
</gene>
<dbReference type="Proteomes" id="UP000594014">
    <property type="component" value="Chromosome"/>
</dbReference>
<name>A0ACD1AHL5_9FIRM</name>
<evidence type="ECO:0000313" key="1">
    <source>
        <dbReference type="EMBL" id="QOX65932.1"/>
    </source>
</evidence>